<reference evidence="2" key="1">
    <citation type="journal article" date="2016" name="Environ. Microbiol.">
        <title>The complete genome of a viable archaeum isolated from 123-million-year-old rock salt.</title>
        <authorList>
            <person name="Jaakkola S.T."/>
            <person name="Pfeiffer F."/>
            <person name="Ravantti J.J."/>
            <person name="Guo Q."/>
            <person name="Liu Y."/>
            <person name="Chen X."/>
            <person name="Ma H."/>
            <person name="Yang C."/>
            <person name="Oksanen H.M."/>
            <person name="Bamford D.H."/>
        </authorList>
    </citation>
    <scope>NUCLEOTIDE SEQUENCE</scope>
    <source>
        <strain evidence="2">JI20-1</strain>
    </source>
</reference>
<name>A0A0U5H326_9EURY</name>
<protein>
    <submittedName>
        <fullName evidence="1">Uncharacterized protein</fullName>
    </submittedName>
</protein>
<evidence type="ECO:0000313" key="1">
    <source>
        <dbReference type="EMBL" id="CQH60989.1"/>
    </source>
</evidence>
<sequence length="255" mass="26608">MNRRRFLGAAGVVGLGALAGCSGAVGSVAPPSVPEDQLSEGGWTKTDETEQTVFEQSYGPVTVTAKSTAVTYEDEALAADVREKTLGKIDGTLALYSASHINFSPDLNNLPGGVGRAELLSEVQSAAEDQFEQRMRDTGLENVTKTGEAEFETDSGATPGITTFSAEYPVGTLEYEASGETFTIEGGAIEVAGDLAVWNAGDYVVVAGGAYPGENFATTTEKDLSEAITVTVDIDLGLAPSEYEQEVRGLMAATE</sequence>
<organism evidence="1 2">
    <name type="scientific">Halobacterium hubeiense</name>
    <dbReference type="NCBI Taxonomy" id="1407499"/>
    <lineage>
        <taxon>Archaea</taxon>
        <taxon>Methanobacteriati</taxon>
        <taxon>Methanobacteriota</taxon>
        <taxon>Stenosarchaea group</taxon>
        <taxon>Halobacteria</taxon>
        <taxon>Halobacteriales</taxon>
        <taxon>Halobacteriaceae</taxon>
        <taxon>Halobacterium</taxon>
    </lineage>
</organism>
<dbReference type="InterPro" id="IPR006311">
    <property type="entry name" value="TAT_signal"/>
</dbReference>
<keyword evidence="2" id="KW-1185">Reference proteome</keyword>
<dbReference type="EMBL" id="LN831302">
    <property type="protein sequence ID" value="CQH60989.1"/>
    <property type="molecule type" value="Genomic_DNA"/>
</dbReference>
<dbReference type="GeneID" id="91108017"/>
<evidence type="ECO:0000313" key="2">
    <source>
        <dbReference type="Proteomes" id="UP000066737"/>
    </source>
</evidence>
<dbReference type="OrthoDB" id="271308at2157"/>
<dbReference type="STRING" id="1407499.HHUB_3339"/>
<gene>
    <name evidence="1" type="ORF">HHUB_3339</name>
</gene>
<dbReference type="Proteomes" id="UP000066737">
    <property type="component" value="Chromosome I"/>
</dbReference>
<accession>A0A0U5H326</accession>
<dbReference type="PROSITE" id="PS51318">
    <property type="entry name" value="TAT"/>
    <property type="match status" value="1"/>
</dbReference>
<dbReference type="PROSITE" id="PS51257">
    <property type="entry name" value="PROKAR_LIPOPROTEIN"/>
    <property type="match status" value="1"/>
</dbReference>
<dbReference type="KEGG" id="hhb:Hhub_3339"/>
<proteinExistence type="predicted"/>
<dbReference type="InterPro" id="IPR045396">
    <property type="entry name" value="DUF6517"/>
</dbReference>
<dbReference type="Pfam" id="PF20127">
    <property type="entry name" value="DUF6517"/>
    <property type="match status" value="1"/>
</dbReference>
<dbReference type="RefSeq" id="WP_059057690.1">
    <property type="nucleotide sequence ID" value="NZ_CEML01000001.1"/>
</dbReference>
<dbReference type="AlphaFoldDB" id="A0A0U5H326"/>